<feature type="chain" id="PRO_5035930417" description="Secreted protein" evidence="2">
    <location>
        <begin position="24"/>
        <end position="112"/>
    </location>
</feature>
<name>A0A8S0UCL4_OLEEU</name>
<organism evidence="3 4">
    <name type="scientific">Olea europaea subsp. europaea</name>
    <dbReference type="NCBI Taxonomy" id="158383"/>
    <lineage>
        <taxon>Eukaryota</taxon>
        <taxon>Viridiplantae</taxon>
        <taxon>Streptophyta</taxon>
        <taxon>Embryophyta</taxon>
        <taxon>Tracheophyta</taxon>
        <taxon>Spermatophyta</taxon>
        <taxon>Magnoliopsida</taxon>
        <taxon>eudicotyledons</taxon>
        <taxon>Gunneridae</taxon>
        <taxon>Pentapetalae</taxon>
        <taxon>asterids</taxon>
        <taxon>lamiids</taxon>
        <taxon>Lamiales</taxon>
        <taxon>Oleaceae</taxon>
        <taxon>Oleeae</taxon>
        <taxon>Olea</taxon>
    </lineage>
</organism>
<dbReference type="EMBL" id="CACTIH010007566">
    <property type="protein sequence ID" value="CAA3015704.1"/>
    <property type="molecule type" value="Genomic_DNA"/>
</dbReference>
<sequence length="112" mass="12370">MQNQWRLWSAVWAVWAVVCGVRTVRCGLERTAESSGPASCGGEQQSRRQRQKQKPEEGPTGQPPTQIRGGQWTHLTSLTVSPDCVTAHCHCGEGSEEPTVERAVTVARESRR</sequence>
<reference evidence="3 4" key="1">
    <citation type="submission" date="2019-12" db="EMBL/GenBank/DDBJ databases">
        <authorList>
            <person name="Alioto T."/>
            <person name="Alioto T."/>
            <person name="Gomez Garrido J."/>
        </authorList>
    </citation>
    <scope>NUCLEOTIDE SEQUENCE [LARGE SCALE GENOMIC DNA]</scope>
</reference>
<evidence type="ECO:0000256" key="2">
    <source>
        <dbReference type="SAM" id="SignalP"/>
    </source>
</evidence>
<dbReference type="Proteomes" id="UP000594638">
    <property type="component" value="Unassembled WGS sequence"/>
</dbReference>
<feature type="region of interest" description="Disordered" evidence="1">
    <location>
        <begin position="30"/>
        <end position="70"/>
    </location>
</feature>
<protein>
    <recommendedName>
        <fullName evidence="5">Secreted protein</fullName>
    </recommendedName>
</protein>
<evidence type="ECO:0008006" key="5">
    <source>
        <dbReference type="Google" id="ProtNLM"/>
    </source>
</evidence>
<dbReference type="AlphaFoldDB" id="A0A8S0UCL4"/>
<accession>A0A8S0UCL4</accession>
<gene>
    <name evidence="3" type="ORF">OLEA9_A045160</name>
</gene>
<feature type="region of interest" description="Disordered" evidence="1">
    <location>
        <begin position="92"/>
        <end position="112"/>
    </location>
</feature>
<feature type="signal peptide" evidence="2">
    <location>
        <begin position="1"/>
        <end position="23"/>
    </location>
</feature>
<evidence type="ECO:0000256" key="1">
    <source>
        <dbReference type="SAM" id="MobiDB-lite"/>
    </source>
</evidence>
<dbReference type="Gramene" id="OE9A045160T1">
    <property type="protein sequence ID" value="OE9A045160C1"/>
    <property type="gene ID" value="OE9A045160"/>
</dbReference>
<proteinExistence type="predicted"/>
<comment type="caution">
    <text evidence="3">The sequence shown here is derived from an EMBL/GenBank/DDBJ whole genome shotgun (WGS) entry which is preliminary data.</text>
</comment>
<evidence type="ECO:0000313" key="4">
    <source>
        <dbReference type="Proteomes" id="UP000594638"/>
    </source>
</evidence>
<evidence type="ECO:0000313" key="3">
    <source>
        <dbReference type="EMBL" id="CAA3015704.1"/>
    </source>
</evidence>
<keyword evidence="2" id="KW-0732">Signal</keyword>
<keyword evidence="4" id="KW-1185">Reference proteome</keyword>